<proteinExistence type="predicted"/>
<feature type="chain" id="PRO_5005466971" evidence="2">
    <location>
        <begin position="20"/>
        <end position="538"/>
    </location>
</feature>
<dbReference type="InterPro" id="IPR013431">
    <property type="entry name" value="Delta_60_rpt"/>
</dbReference>
<accession>A0A0K1Q1I7</accession>
<reference evidence="3 4" key="1">
    <citation type="submission" date="2015-08" db="EMBL/GenBank/DDBJ databases">
        <authorList>
            <person name="Babu N.S."/>
            <person name="Beckwith C.J."/>
            <person name="Beseler K.G."/>
            <person name="Brison A."/>
            <person name="Carone J.V."/>
            <person name="Caskin T.P."/>
            <person name="Diamond M."/>
            <person name="Durham M.E."/>
            <person name="Foxe J.M."/>
            <person name="Go M."/>
            <person name="Henderson B.A."/>
            <person name="Jones I.B."/>
            <person name="McGettigan J.A."/>
            <person name="Micheletti S.J."/>
            <person name="Nasrallah M.E."/>
            <person name="Ortiz D."/>
            <person name="Piller C.R."/>
            <person name="Privatt S.R."/>
            <person name="Schneider S.L."/>
            <person name="Sharp S."/>
            <person name="Smith T.C."/>
            <person name="Stanton J.D."/>
            <person name="Ullery H.E."/>
            <person name="Wilson R.J."/>
            <person name="Serrano M.G."/>
            <person name="Buck G."/>
            <person name="Lee V."/>
            <person name="Wang Y."/>
            <person name="Carvalho R."/>
            <person name="Voegtly L."/>
            <person name="Shi R."/>
            <person name="Duckworth R."/>
            <person name="Johnson A."/>
            <person name="Loviza R."/>
            <person name="Walstead R."/>
            <person name="Shah Z."/>
            <person name="Kiflezghi M."/>
            <person name="Wade K."/>
            <person name="Ball S.L."/>
            <person name="Bradley K.W."/>
            <person name="Asai D.J."/>
            <person name="Bowman C.A."/>
            <person name="Russell D.A."/>
            <person name="Pope W.H."/>
            <person name="Jacobs-Sera D."/>
            <person name="Hendrix R.W."/>
            <person name="Hatfull G.F."/>
        </authorList>
    </citation>
    <scope>NUCLEOTIDE SEQUENCE [LARGE SCALE GENOMIC DNA]</scope>
    <source>
        <strain evidence="3 4">DSM 27648</strain>
    </source>
</reference>
<evidence type="ECO:0000256" key="2">
    <source>
        <dbReference type="SAM" id="SignalP"/>
    </source>
</evidence>
<dbReference type="KEGG" id="llu:AKJ09_06319"/>
<dbReference type="Proteomes" id="UP000064967">
    <property type="component" value="Chromosome"/>
</dbReference>
<dbReference type="NCBIfam" id="TIGR02608">
    <property type="entry name" value="delta_60_rpt"/>
    <property type="match status" value="3"/>
</dbReference>
<protein>
    <submittedName>
        <fullName evidence="3">RTX toxin</fullName>
    </submittedName>
</protein>
<organism evidence="3 4">
    <name type="scientific">Labilithrix luteola</name>
    <dbReference type="NCBI Taxonomy" id="1391654"/>
    <lineage>
        <taxon>Bacteria</taxon>
        <taxon>Pseudomonadati</taxon>
        <taxon>Myxococcota</taxon>
        <taxon>Polyangia</taxon>
        <taxon>Polyangiales</taxon>
        <taxon>Labilitrichaceae</taxon>
        <taxon>Labilithrix</taxon>
    </lineage>
</organism>
<keyword evidence="2" id="KW-0732">Signal</keyword>
<dbReference type="Pfam" id="PF17164">
    <property type="entry name" value="DUF5122"/>
    <property type="match status" value="2"/>
</dbReference>
<feature type="signal peptide" evidence="2">
    <location>
        <begin position="1"/>
        <end position="19"/>
    </location>
</feature>
<dbReference type="Gene3D" id="2.80.10.50">
    <property type="match status" value="1"/>
</dbReference>
<keyword evidence="4" id="KW-1185">Reference proteome</keyword>
<dbReference type="EMBL" id="CP012333">
    <property type="protein sequence ID" value="AKU99655.1"/>
    <property type="molecule type" value="Genomic_DNA"/>
</dbReference>
<feature type="compositionally biased region" description="Polar residues" evidence="1">
    <location>
        <begin position="22"/>
        <end position="34"/>
    </location>
</feature>
<name>A0A0K1Q1I7_9BACT</name>
<sequence length="538" mass="54222">MLCGSVLALALAACGIFGSDDNQGTPAAPSSENSADGGGEGGPVVSGPGTQPTFTLGVSADALPITQGAKAKLTVSVSRSAAAQAANLPIVVTAKPPAKITAGALTIAPTDLTGELELTADGDAEQGDAAIELSATSGEASAQATAKLLVRGAPGKVDTTFGTNGTAHVTQVSLTSGTMLVQPDQKIIAIGTSDTTTVVLRLLPTGALDSSFGGGKVSFTGLGKAWGATLQPDGKILIAGSPTTTAIAVARLLPDATMDTTFGALGIATINLPSGAKSYASPQVAVAPDGTIVVGFTWTQTNYYDYWAIAHMTDKGALVTTTGGFAKGRWTTTNDGISGVGVRAGTGKIFGVGANGDGLGIGIFQLTQDHAVDSTFGSVSTPGLTFVSRPQVIVGNTQKLMEELPDHSVIAGFLGNKNVGNKTLELVRFRADGNGIDTTFGTDGFASVPGIPAGLCVGAGGTIITTTLLDFNRTSWGLNRLLPHGTVDPSFADGKTIVQTDAWVQSLAVASQADGRILALGISGLSPNTAFFVQRFWN</sequence>
<evidence type="ECO:0000313" key="3">
    <source>
        <dbReference type="EMBL" id="AKU99655.1"/>
    </source>
</evidence>
<evidence type="ECO:0000256" key="1">
    <source>
        <dbReference type="SAM" id="MobiDB-lite"/>
    </source>
</evidence>
<feature type="region of interest" description="Disordered" evidence="1">
    <location>
        <begin position="22"/>
        <end position="53"/>
    </location>
</feature>
<dbReference type="STRING" id="1391654.AKJ09_06319"/>
<gene>
    <name evidence="3" type="ORF">AKJ09_06319</name>
</gene>
<dbReference type="AlphaFoldDB" id="A0A0K1Q1I7"/>
<evidence type="ECO:0000313" key="4">
    <source>
        <dbReference type="Proteomes" id="UP000064967"/>
    </source>
</evidence>